<dbReference type="GO" id="GO:0071897">
    <property type="term" value="P:DNA biosynthetic process"/>
    <property type="evidence" value="ECO:0007669"/>
    <property type="project" value="UniProtKB-ARBA"/>
</dbReference>
<dbReference type="SUPFAM" id="SSF56672">
    <property type="entry name" value="DNA/RNA polymerases"/>
    <property type="match status" value="1"/>
</dbReference>
<feature type="domain" description="RNA-dependent RNA polymerase palm" evidence="1">
    <location>
        <begin position="160"/>
        <end position="515"/>
    </location>
</feature>
<accession>A0A0N7Z8A7</accession>
<organism evidence="2">
    <name type="scientific">Rhodnius neglectus</name>
    <dbReference type="NCBI Taxonomy" id="72488"/>
    <lineage>
        <taxon>Eukaryota</taxon>
        <taxon>Metazoa</taxon>
        <taxon>Ecdysozoa</taxon>
        <taxon>Arthropoda</taxon>
        <taxon>Hexapoda</taxon>
        <taxon>Insecta</taxon>
        <taxon>Pterygota</taxon>
        <taxon>Neoptera</taxon>
        <taxon>Paraneoptera</taxon>
        <taxon>Hemiptera</taxon>
        <taxon>Heteroptera</taxon>
        <taxon>Panheteroptera</taxon>
        <taxon>Cimicomorpha</taxon>
        <taxon>Reduviidae</taxon>
        <taxon>Triatominae</taxon>
        <taxon>Rhodnius</taxon>
    </lineage>
</organism>
<evidence type="ECO:0000313" key="2">
    <source>
        <dbReference type="EMBL" id="JAI52720.1"/>
    </source>
</evidence>
<keyword evidence="2" id="KW-0696">RNA-directed RNA polymerase</keyword>
<feature type="non-terminal residue" evidence="2">
    <location>
        <position position="1"/>
    </location>
</feature>
<dbReference type="GO" id="GO:0003968">
    <property type="term" value="F:RNA-directed RNA polymerase activity"/>
    <property type="evidence" value="ECO:0007669"/>
    <property type="project" value="UniProtKB-KW"/>
</dbReference>
<name>A0A0N7Z8A7_9HEMI</name>
<evidence type="ECO:0000259" key="1">
    <source>
        <dbReference type="Pfam" id="PF22152"/>
    </source>
</evidence>
<keyword evidence="2" id="KW-0808">Transferase</keyword>
<keyword evidence="2" id="KW-0548">Nucleotidyltransferase</keyword>
<dbReference type="EMBL" id="GDKW01003875">
    <property type="protein sequence ID" value="JAI52720.1"/>
    <property type="molecule type" value="mRNA"/>
</dbReference>
<feature type="non-terminal residue" evidence="2">
    <location>
        <position position="515"/>
    </location>
</feature>
<dbReference type="InterPro" id="IPR043502">
    <property type="entry name" value="DNA/RNA_pol_sf"/>
</dbReference>
<sequence length="515" mass="57998">SNPVRDSTRRTVAEIIASKQLRKRQNLNLLTELAQGSPRYSGETLPIRELTQKETLEEVRRVKTLLERSVDPAPITDEQISSALVKYRDTMPVCGLVNDKGDPFHPPGLNQSGGDVSVLRTFGQSTSDEVQLRDLVTYVDSHDIMECVGTTQFTHGTSVGLETRLRKQLTRNCTSIKKDPNLNTLVNDNQVKKWLDELFPLDLNKLPDYRRDVRDLVEEITTSNKASAGAPLWAPKGDCMDRVVSDVLPVIVDAIKDGKLKELYVEQPELFLVEVKNKTDRYEDPLVKTRPYVCVGAHWGALFSVLSQGLCGALKTFDQGTGVNAYGFSAAHGGLTRLRSWARKTKKNEMKSAHYGDDTDLYYRTPQGSLMRAAPDFTQMDGSIDYDTVRLTIEWILDKYKLAYPDQVGEHQFWKAVGTEWLRQATNPDLIVSGRTIWRKKSRDGLLSGIVGTTLFDTVKGAVSYMHYKTAARANPELVHPEKARAFFGNLGLEVKENTWKWEHVQESPIPGELW</sequence>
<dbReference type="Pfam" id="PF22152">
    <property type="entry name" value="Permu_RdRp_palm"/>
    <property type="match status" value="1"/>
</dbReference>
<proteinExistence type="evidence at transcript level"/>
<dbReference type="InterPro" id="IPR054403">
    <property type="entry name" value="RdRp_palm_ribovirus"/>
</dbReference>
<protein>
    <submittedName>
        <fullName evidence="2">Putative rna-dependent rna polymerase</fullName>
    </submittedName>
</protein>
<dbReference type="AlphaFoldDB" id="A0A0N7Z8A7"/>
<reference evidence="2" key="1">
    <citation type="journal article" date="2016" name="PLoS Negl. Trop. Dis.">
        <title>A Deep Insight into the Sialome of Rhodnius neglectus, a Vector of Chagas Disease.</title>
        <authorList>
            <person name="Santiago P.B."/>
            <person name="Assumpcao T.C."/>
            <person name="Araujo C.N."/>
            <person name="Bastos I.M."/>
            <person name="Neves D."/>
            <person name="Silva I.G."/>
            <person name="Charneau S."/>
            <person name="Queiroz R.M."/>
            <person name="Raiol T."/>
            <person name="Oliveira J.V."/>
            <person name="Sousa M.V."/>
            <person name="Calvo E."/>
            <person name="Ribeiro J.M."/>
            <person name="Santana J.M."/>
        </authorList>
    </citation>
    <scope>NUCLEOTIDE SEQUENCE</scope>
    <source>
        <tissue evidence="2">Salivary glands</tissue>
    </source>
</reference>